<dbReference type="InterPro" id="IPR002575">
    <property type="entry name" value="Aminoglycoside_PTrfase"/>
</dbReference>
<gene>
    <name evidence="2" type="ORF">EMQ25_13585</name>
</gene>
<dbReference type="OrthoDB" id="7657788at2"/>
<dbReference type="InterPro" id="IPR011009">
    <property type="entry name" value="Kinase-like_dom_sf"/>
</dbReference>
<organism evidence="2 3">
    <name type="scientific">Arsenicitalea aurantiaca</name>
    <dbReference type="NCBI Taxonomy" id="1783274"/>
    <lineage>
        <taxon>Bacteria</taxon>
        <taxon>Pseudomonadati</taxon>
        <taxon>Pseudomonadota</taxon>
        <taxon>Alphaproteobacteria</taxon>
        <taxon>Hyphomicrobiales</taxon>
        <taxon>Devosiaceae</taxon>
        <taxon>Arsenicitalea</taxon>
    </lineage>
</organism>
<dbReference type="GO" id="GO:0016740">
    <property type="term" value="F:transferase activity"/>
    <property type="evidence" value="ECO:0007669"/>
    <property type="project" value="UniProtKB-KW"/>
</dbReference>
<dbReference type="Gene3D" id="3.90.1200.10">
    <property type="match status" value="1"/>
</dbReference>
<dbReference type="Pfam" id="PF01636">
    <property type="entry name" value="APH"/>
    <property type="match status" value="1"/>
</dbReference>
<evidence type="ECO:0000313" key="3">
    <source>
        <dbReference type="Proteomes" id="UP000281547"/>
    </source>
</evidence>
<feature type="domain" description="Aminoglycoside phosphotransferase" evidence="1">
    <location>
        <begin position="25"/>
        <end position="262"/>
    </location>
</feature>
<dbReference type="AlphaFoldDB" id="A0A433X8B6"/>
<proteinExistence type="predicted"/>
<sequence>MALNETPQTIAALASRHGLDIVPETVRFNSAGLDFLVAFAADRAGADWVLRLPRRPDVVRKGEGEARILGLVGPRLPLSVPDWRVRSETLIAYPLLAGQPGITVDTETMTPTWHFDQGSEAFAESFGRALAALHAIPHEAAREAGLTVLSPEDVRSAMLLDLGRVREGIGIGAPLEARIRAWIDNDALWPEFSVFVHGDLYPAHVLIDAQDRACGIIDWTEAKVSDPAIDLAMHLLGFGPEGLEQLLVHYREAGGRTWPGLADHCAERVAAGPLNYGLFALESGDASHLAAAREQLGVGD</sequence>
<dbReference type="Proteomes" id="UP000281547">
    <property type="component" value="Unassembled WGS sequence"/>
</dbReference>
<dbReference type="SUPFAM" id="SSF56112">
    <property type="entry name" value="Protein kinase-like (PK-like)"/>
    <property type="match status" value="1"/>
</dbReference>
<reference evidence="2 3" key="1">
    <citation type="journal article" date="2016" name="Int. J. Syst. Evol. Microbiol.">
        <title>Arsenicitalea aurantiaca gen. nov., sp. nov., a new member of the family Hyphomicrobiaceae, isolated from high-arsenic sediment.</title>
        <authorList>
            <person name="Mu Y."/>
            <person name="Zhou L."/>
            <person name="Zeng X.C."/>
            <person name="Liu L."/>
            <person name="Pan Y."/>
            <person name="Chen X."/>
            <person name="Wang J."/>
            <person name="Li S."/>
            <person name="Li W.J."/>
            <person name="Wang Y."/>
        </authorList>
    </citation>
    <scope>NUCLEOTIDE SEQUENCE [LARGE SCALE GENOMIC DNA]</scope>
    <source>
        <strain evidence="2 3">42-50</strain>
    </source>
</reference>
<comment type="caution">
    <text evidence="2">The sequence shown here is derived from an EMBL/GenBank/DDBJ whole genome shotgun (WGS) entry which is preliminary data.</text>
</comment>
<dbReference type="InterPro" id="IPR051678">
    <property type="entry name" value="AGP_Transferase"/>
</dbReference>
<evidence type="ECO:0000313" key="2">
    <source>
        <dbReference type="EMBL" id="RUT30337.1"/>
    </source>
</evidence>
<protein>
    <submittedName>
        <fullName evidence="2">Macrolide 2'-phosphotransferase</fullName>
    </submittedName>
</protein>
<evidence type="ECO:0000259" key="1">
    <source>
        <dbReference type="Pfam" id="PF01636"/>
    </source>
</evidence>
<dbReference type="Gene3D" id="3.30.200.20">
    <property type="entry name" value="Phosphorylase Kinase, domain 1"/>
    <property type="match status" value="1"/>
</dbReference>
<keyword evidence="3" id="KW-1185">Reference proteome</keyword>
<name>A0A433X8B6_9HYPH</name>
<accession>A0A433X8B6</accession>
<dbReference type="RefSeq" id="WP_127189118.1">
    <property type="nucleotide sequence ID" value="NZ_RZNJ01000004.1"/>
</dbReference>
<dbReference type="EMBL" id="RZNJ01000004">
    <property type="protein sequence ID" value="RUT30337.1"/>
    <property type="molecule type" value="Genomic_DNA"/>
</dbReference>
<dbReference type="PANTHER" id="PTHR21310:SF15">
    <property type="entry name" value="AMINOGLYCOSIDE PHOSPHOTRANSFERASE DOMAIN-CONTAINING PROTEIN"/>
    <property type="match status" value="1"/>
</dbReference>
<keyword evidence="2" id="KW-0808">Transferase</keyword>
<dbReference type="PANTHER" id="PTHR21310">
    <property type="entry name" value="AMINOGLYCOSIDE PHOSPHOTRANSFERASE-RELATED-RELATED"/>
    <property type="match status" value="1"/>
</dbReference>
<dbReference type="CDD" id="cd05152">
    <property type="entry name" value="MPH2"/>
    <property type="match status" value="1"/>
</dbReference>